<protein>
    <submittedName>
        <fullName evidence="1">Uncharacterized protein</fullName>
    </submittedName>
</protein>
<organism evidence="1 2">
    <name type="scientific">Xanthomonas phage FoX4</name>
    <dbReference type="NCBI Taxonomy" id="2723900"/>
    <lineage>
        <taxon>Viruses</taxon>
        <taxon>Duplodnaviria</taxon>
        <taxon>Heunggongvirae</taxon>
        <taxon>Uroviricota</taxon>
        <taxon>Caudoviricetes</taxon>
        <taxon>Foxquatrovirus</taxon>
        <taxon>Foxquatrovirus fox4</taxon>
    </lineage>
</organism>
<dbReference type="Proteomes" id="UP000671952">
    <property type="component" value="Segment"/>
</dbReference>
<gene>
    <name evidence="1" type="ORF">XccvBFoX4_gp07</name>
</gene>
<reference evidence="1" key="1">
    <citation type="submission" date="2020-03" db="EMBL/GenBank/DDBJ databases">
        <title>Development of an integrated pest management strategy to control Xanthomonas campestris pv. campestris by using bacteriophages.</title>
        <authorList>
            <person name="Holtappels D."/>
            <person name="Rombouts S."/>
            <person name="Lavigne R."/>
            <person name="Wagemans J."/>
        </authorList>
    </citation>
    <scope>NUCLEOTIDE SEQUENCE</scope>
</reference>
<sequence length="40" mass="4455">MRSTPREPSALPRIDRDLSAGRTAMCAFEKSAMGRMRTLS</sequence>
<keyword evidence="2" id="KW-1185">Reference proteome</keyword>
<evidence type="ECO:0000313" key="1">
    <source>
        <dbReference type="EMBL" id="QJI52961.1"/>
    </source>
</evidence>
<proteinExistence type="predicted"/>
<accession>A0A858WLE7</accession>
<dbReference type="EMBL" id="MT161385">
    <property type="protein sequence ID" value="QJI52961.1"/>
    <property type="molecule type" value="Genomic_DNA"/>
</dbReference>
<evidence type="ECO:0000313" key="2">
    <source>
        <dbReference type="Proteomes" id="UP000671952"/>
    </source>
</evidence>
<name>A0A858WLE7_9CAUD</name>